<reference evidence="4 5" key="1">
    <citation type="submission" date="2024-09" db="EMBL/GenBank/DDBJ databases">
        <authorList>
            <person name="Sun Q."/>
            <person name="Mori K."/>
        </authorList>
    </citation>
    <scope>NUCLEOTIDE SEQUENCE [LARGE SCALE GENOMIC DNA]</scope>
    <source>
        <strain evidence="4 5">NCAIM B.02537</strain>
    </source>
</reference>
<name>A0ABV6PLX6_9SPHN</name>
<dbReference type="Pfam" id="PF03937">
    <property type="entry name" value="Sdh5"/>
    <property type="match status" value="1"/>
</dbReference>
<evidence type="ECO:0000256" key="2">
    <source>
        <dbReference type="ARBA" id="ARBA00019418"/>
    </source>
</evidence>
<dbReference type="Gene3D" id="1.10.150.250">
    <property type="entry name" value="Flavinator of succinate dehydrogenase"/>
    <property type="match status" value="1"/>
</dbReference>
<dbReference type="EMBL" id="JBHLTL010000011">
    <property type="protein sequence ID" value="MFC0590838.1"/>
    <property type="molecule type" value="Genomic_DNA"/>
</dbReference>
<dbReference type="InterPro" id="IPR005631">
    <property type="entry name" value="SDH"/>
</dbReference>
<gene>
    <name evidence="4" type="ORF">ACFFF7_15635</name>
</gene>
<proteinExistence type="inferred from homology"/>
<dbReference type="Proteomes" id="UP001589943">
    <property type="component" value="Unassembled WGS sequence"/>
</dbReference>
<organism evidence="4 5">
    <name type="scientific">Novosphingobium aquiterrae</name>
    <dbReference type="NCBI Taxonomy" id="624388"/>
    <lineage>
        <taxon>Bacteria</taxon>
        <taxon>Pseudomonadati</taxon>
        <taxon>Pseudomonadota</taxon>
        <taxon>Alphaproteobacteria</taxon>
        <taxon>Sphingomonadales</taxon>
        <taxon>Sphingomonadaceae</taxon>
        <taxon>Novosphingobium</taxon>
    </lineage>
</organism>
<dbReference type="SUPFAM" id="SSF109910">
    <property type="entry name" value="YgfY-like"/>
    <property type="match status" value="1"/>
</dbReference>
<dbReference type="RefSeq" id="WP_379482266.1">
    <property type="nucleotide sequence ID" value="NZ_JBHLTL010000011.1"/>
</dbReference>
<comment type="caution">
    <text evidence="4">The sequence shown here is derived from an EMBL/GenBank/DDBJ whole genome shotgun (WGS) entry which is preliminary data.</text>
</comment>
<protein>
    <recommendedName>
        <fullName evidence="2">FAD assembly factor SdhE</fullName>
    </recommendedName>
</protein>
<keyword evidence="3" id="KW-0143">Chaperone</keyword>
<sequence>MIDASRIKRLKFRAWHRGTREADYMIGCFCDRYAAEWGETEVAWFERLLDEEDVDIIGWALGSLAVPPEYAGAQMDAFRKLDFVEIPR</sequence>
<dbReference type="InterPro" id="IPR036714">
    <property type="entry name" value="SDH_sf"/>
</dbReference>
<comment type="similarity">
    <text evidence="1">Belongs to the SdhE FAD assembly factor family.</text>
</comment>
<evidence type="ECO:0000256" key="3">
    <source>
        <dbReference type="ARBA" id="ARBA00023186"/>
    </source>
</evidence>
<accession>A0ABV6PLX6</accession>
<evidence type="ECO:0000313" key="4">
    <source>
        <dbReference type="EMBL" id="MFC0590838.1"/>
    </source>
</evidence>
<evidence type="ECO:0000313" key="5">
    <source>
        <dbReference type="Proteomes" id="UP001589943"/>
    </source>
</evidence>
<evidence type="ECO:0000256" key="1">
    <source>
        <dbReference type="ARBA" id="ARBA00008571"/>
    </source>
</evidence>
<keyword evidence="5" id="KW-1185">Reference proteome</keyword>